<accession>A0AAV2CQB4</accession>
<sequence>MNSRLPVSPLYQLIHPTPSPAKLTLPPRTVEVVVVQSGRTQHLRLSEQSWSSEFQIQVSPVRKQEGEVVEPGVSMLILPLREAHSRPSTSSPSRSIDVDSATSLRLRSDADAVNVSQLA</sequence>
<gene>
    <name evidence="1" type="ORF">LTRI10_LOCUS5587</name>
</gene>
<protein>
    <submittedName>
        <fullName evidence="1">Uncharacterized protein</fullName>
    </submittedName>
</protein>
<proteinExistence type="predicted"/>
<name>A0AAV2CQB4_9ROSI</name>
<dbReference type="Proteomes" id="UP001497516">
    <property type="component" value="Chromosome 1"/>
</dbReference>
<keyword evidence="2" id="KW-1185">Reference proteome</keyword>
<evidence type="ECO:0000313" key="2">
    <source>
        <dbReference type="Proteomes" id="UP001497516"/>
    </source>
</evidence>
<dbReference type="EMBL" id="OZ034813">
    <property type="protein sequence ID" value="CAL1357998.1"/>
    <property type="molecule type" value="Genomic_DNA"/>
</dbReference>
<evidence type="ECO:0000313" key="1">
    <source>
        <dbReference type="EMBL" id="CAL1357998.1"/>
    </source>
</evidence>
<organism evidence="1 2">
    <name type="scientific">Linum trigynum</name>
    <dbReference type="NCBI Taxonomy" id="586398"/>
    <lineage>
        <taxon>Eukaryota</taxon>
        <taxon>Viridiplantae</taxon>
        <taxon>Streptophyta</taxon>
        <taxon>Embryophyta</taxon>
        <taxon>Tracheophyta</taxon>
        <taxon>Spermatophyta</taxon>
        <taxon>Magnoliopsida</taxon>
        <taxon>eudicotyledons</taxon>
        <taxon>Gunneridae</taxon>
        <taxon>Pentapetalae</taxon>
        <taxon>rosids</taxon>
        <taxon>fabids</taxon>
        <taxon>Malpighiales</taxon>
        <taxon>Linaceae</taxon>
        <taxon>Linum</taxon>
    </lineage>
</organism>
<dbReference type="AlphaFoldDB" id="A0AAV2CQB4"/>
<reference evidence="1 2" key="1">
    <citation type="submission" date="2024-04" db="EMBL/GenBank/DDBJ databases">
        <authorList>
            <person name="Fracassetti M."/>
        </authorList>
    </citation>
    <scope>NUCLEOTIDE SEQUENCE [LARGE SCALE GENOMIC DNA]</scope>
</reference>